<organism evidence="6 7">
    <name type="scientific">Congzhengia minquanensis</name>
    <dbReference type="NCBI Taxonomy" id="2763657"/>
    <lineage>
        <taxon>Bacteria</taxon>
        <taxon>Bacillati</taxon>
        <taxon>Bacillota</taxon>
        <taxon>Clostridia</taxon>
        <taxon>Eubacteriales</taxon>
        <taxon>Oscillospiraceae</taxon>
        <taxon>Congzhengia</taxon>
    </lineage>
</organism>
<dbReference type="InterPro" id="IPR003825">
    <property type="entry name" value="Colicin-V_CvpA"/>
</dbReference>
<name>A0A926HXY6_9FIRM</name>
<protein>
    <submittedName>
        <fullName evidence="6">CvpA family protein</fullName>
    </submittedName>
</protein>
<evidence type="ECO:0000256" key="1">
    <source>
        <dbReference type="ARBA" id="ARBA00004141"/>
    </source>
</evidence>
<dbReference type="Proteomes" id="UP000611762">
    <property type="component" value="Unassembled WGS sequence"/>
</dbReference>
<comment type="caution">
    <text evidence="6">The sequence shown here is derived from an EMBL/GenBank/DDBJ whole genome shotgun (WGS) entry which is preliminary data.</text>
</comment>
<dbReference type="GO" id="GO:0009403">
    <property type="term" value="P:toxin biosynthetic process"/>
    <property type="evidence" value="ECO:0007669"/>
    <property type="project" value="InterPro"/>
</dbReference>
<evidence type="ECO:0000256" key="4">
    <source>
        <dbReference type="ARBA" id="ARBA00023136"/>
    </source>
</evidence>
<feature type="transmembrane region" description="Helical" evidence="5">
    <location>
        <begin position="6"/>
        <end position="22"/>
    </location>
</feature>
<proteinExistence type="predicted"/>
<dbReference type="PANTHER" id="PTHR37306:SF1">
    <property type="entry name" value="COLICIN V PRODUCTION PROTEIN"/>
    <property type="match status" value="1"/>
</dbReference>
<evidence type="ECO:0000313" key="7">
    <source>
        <dbReference type="Proteomes" id="UP000611762"/>
    </source>
</evidence>
<feature type="transmembrane region" description="Helical" evidence="5">
    <location>
        <begin position="125"/>
        <end position="149"/>
    </location>
</feature>
<evidence type="ECO:0000313" key="6">
    <source>
        <dbReference type="EMBL" id="MBC8539570.1"/>
    </source>
</evidence>
<dbReference type="GO" id="GO:0016020">
    <property type="term" value="C:membrane"/>
    <property type="evidence" value="ECO:0007669"/>
    <property type="project" value="UniProtKB-SubCell"/>
</dbReference>
<evidence type="ECO:0000256" key="2">
    <source>
        <dbReference type="ARBA" id="ARBA00022692"/>
    </source>
</evidence>
<keyword evidence="7" id="KW-1185">Reference proteome</keyword>
<evidence type="ECO:0000256" key="5">
    <source>
        <dbReference type="SAM" id="Phobius"/>
    </source>
</evidence>
<gene>
    <name evidence="6" type="ORF">H8698_01090</name>
</gene>
<keyword evidence="4 5" id="KW-0472">Membrane</keyword>
<dbReference type="Pfam" id="PF02674">
    <property type="entry name" value="Colicin_V"/>
    <property type="match status" value="2"/>
</dbReference>
<dbReference type="EMBL" id="JACRSU010000001">
    <property type="protein sequence ID" value="MBC8539570.1"/>
    <property type="molecule type" value="Genomic_DNA"/>
</dbReference>
<reference evidence="6" key="1">
    <citation type="submission" date="2020-08" db="EMBL/GenBank/DDBJ databases">
        <title>Genome public.</title>
        <authorList>
            <person name="Liu C."/>
            <person name="Sun Q."/>
        </authorList>
    </citation>
    <scope>NUCLEOTIDE SEQUENCE</scope>
    <source>
        <strain evidence="6">H8</strain>
    </source>
</reference>
<dbReference type="PANTHER" id="PTHR37306">
    <property type="entry name" value="COLICIN V PRODUCTION PROTEIN"/>
    <property type="match status" value="1"/>
</dbReference>
<sequence>MSINYLDLAVLLIIVLSILFGFKKGFLRTVTGLAAMVISLILAMTLYPYAAELIMKTPVYDTVYDNTAAVIQVPQENTGRLSDFGTGKLNLPRDFTNHLEKNIDTASDAVASSVADTVASSVVKLVSMLCVFVLARFLLMIVAGAAGLIHKLPIIGWGDSLLGALFGLFRGLLFVYVLLAFVTFAASMAPDGALSRAIKYSEFAKVMYNDNVLLDFIYKG</sequence>
<comment type="subcellular location">
    <subcellularLocation>
        <location evidence="1">Membrane</location>
        <topology evidence="1">Multi-pass membrane protein</topology>
    </subcellularLocation>
</comment>
<dbReference type="RefSeq" id="WP_249310773.1">
    <property type="nucleotide sequence ID" value="NZ_JACRSU010000001.1"/>
</dbReference>
<accession>A0A926HXY6</accession>
<feature type="transmembrane region" description="Helical" evidence="5">
    <location>
        <begin position="29"/>
        <end position="50"/>
    </location>
</feature>
<dbReference type="AlphaFoldDB" id="A0A926HXY6"/>
<feature type="transmembrane region" description="Helical" evidence="5">
    <location>
        <begin position="161"/>
        <end position="186"/>
    </location>
</feature>
<keyword evidence="2 5" id="KW-0812">Transmembrane</keyword>
<keyword evidence="3 5" id="KW-1133">Transmembrane helix</keyword>
<evidence type="ECO:0000256" key="3">
    <source>
        <dbReference type="ARBA" id="ARBA00022989"/>
    </source>
</evidence>